<name>A0A432AXP1_CHLPH</name>
<dbReference type="GO" id="GO:0160147">
    <property type="term" value="F:tRNA pseudouridine(38-40) synthase activity"/>
    <property type="evidence" value="ECO:0007669"/>
    <property type="project" value="UniProtKB-EC"/>
</dbReference>
<dbReference type="Gene3D" id="3.30.70.580">
    <property type="entry name" value="Pseudouridine synthase I, catalytic domain, N-terminal subdomain"/>
    <property type="match status" value="1"/>
</dbReference>
<dbReference type="InterPro" id="IPR020103">
    <property type="entry name" value="PsdUridine_synth_cat_dom_sf"/>
</dbReference>
<sequence>MPNIRLDVEYDGTSYAGWQRQPNGIVTVQGEIEAVLSEILQEKINLAAAGRTDRGVHARGQVVNFSTRSPLEHSRIRHSLNCLLPSSICIPSSQLVPDDFHARFSALERQYRYFAIPEPSALMGRYTGCSHGDVDFALMQHLSSGLRGTHDFSLFSREDRDGNGSLCTVREAGWYRHKGVMVFHIAANRFLRSMVRGIVGGMLSAGRGELDPEEYLGMLGGGGGGMRVKPAVASGLFLWRVRY</sequence>
<gene>
    <name evidence="4 10" type="primary">truA</name>
    <name evidence="10" type="ORF">EKD02_01375</name>
    <name evidence="9" type="ORF">GJ685_03190</name>
</gene>
<keyword evidence="3 4" id="KW-0413">Isomerase</keyword>
<accession>A0A432AXP1</accession>
<dbReference type="Pfam" id="PF01416">
    <property type="entry name" value="PseudoU_synth_1"/>
    <property type="match status" value="2"/>
</dbReference>
<comment type="caution">
    <text evidence="10">The sequence shown here is derived from an EMBL/GenBank/DDBJ whole genome shotgun (WGS) entry which is preliminary data.</text>
</comment>
<evidence type="ECO:0000313" key="11">
    <source>
        <dbReference type="Proteomes" id="UP000279908"/>
    </source>
</evidence>
<evidence type="ECO:0000256" key="7">
    <source>
        <dbReference type="RuleBase" id="RU003792"/>
    </source>
</evidence>
<comment type="catalytic activity">
    <reaction evidence="4 7">
        <text>uridine(38/39/40) in tRNA = pseudouridine(38/39/40) in tRNA</text>
        <dbReference type="Rhea" id="RHEA:22376"/>
        <dbReference type="Rhea" id="RHEA-COMP:10085"/>
        <dbReference type="Rhea" id="RHEA-COMP:10087"/>
        <dbReference type="ChEBI" id="CHEBI:65314"/>
        <dbReference type="ChEBI" id="CHEBI:65315"/>
        <dbReference type="EC" id="5.4.99.12"/>
    </reaction>
</comment>
<dbReference type="PANTHER" id="PTHR11142">
    <property type="entry name" value="PSEUDOURIDYLATE SYNTHASE"/>
    <property type="match status" value="1"/>
</dbReference>
<keyword evidence="12" id="KW-1185">Reference proteome</keyword>
<dbReference type="InterPro" id="IPR020097">
    <property type="entry name" value="PsdUridine_synth_TruA_a/b_dom"/>
</dbReference>
<feature type="binding site" evidence="4 6">
    <location>
        <position position="111"/>
    </location>
    <ligand>
        <name>substrate</name>
    </ligand>
</feature>
<keyword evidence="2 4" id="KW-0819">tRNA processing</keyword>
<dbReference type="FunFam" id="3.30.70.580:FF:000001">
    <property type="entry name" value="tRNA pseudouridine synthase A"/>
    <property type="match status" value="1"/>
</dbReference>
<evidence type="ECO:0000256" key="2">
    <source>
        <dbReference type="ARBA" id="ARBA00022694"/>
    </source>
</evidence>
<evidence type="ECO:0000313" key="12">
    <source>
        <dbReference type="Proteomes" id="UP000489351"/>
    </source>
</evidence>
<dbReference type="GO" id="GO:0031119">
    <property type="term" value="P:tRNA pseudouridine synthesis"/>
    <property type="evidence" value="ECO:0007669"/>
    <property type="project" value="UniProtKB-UniRule"/>
</dbReference>
<dbReference type="SUPFAM" id="SSF55120">
    <property type="entry name" value="Pseudouridine synthase"/>
    <property type="match status" value="1"/>
</dbReference>
<evidence type="ECO:0000256" key="4">
    <source>
        <dbReference type="HAMAP-Rule" id="MF_00171"/>
    </source>
</evidence>
<feature type="active site" description="Nucleophile" evidence="4 5">
    <location>
        <position position="53"/>
    </location>
</feature>
<dbReference type="InterPro" id="IPR020094">
    <property type="entry name" value="TruA/RsuA/RluB/E/F_N"/>
</dbReference>
<dbReference type="InterPro" id="IPR020095">
    <property type="entry name" value="PsdUridine_synth_TruA_C"/>
</dbReference>
<evidence type="ECO:0000256" key="1">
    <source>
        <dbReference type="ARBA" id="ARBA00009375"/>
    </source>
</evidence>
<dbReference type="EC" id="5.4.99.12" evidence="4"/>
<reference evidence="10 11" key="1">
    <citation type="submission" date="2018-12" db="EMBL/GenBank/DDBJ databases">
        <authorList>
            <person name="Lunina O.N."/>
            <person name="Grouzdev D.S."/>
            <person name="Gorlenko V.M."/>
            <person name="Savvichev A.S."/>
        </authorList>
    </citation>
    <scope>NUCLEOTIDE SEQUENCE [LARGE SCALE GENOMIC DNA]</scope>
    <source>
        <strain evidence="10 11">BrKhr-17</strain>
    </source>
</reference>
<comment type="similarity">
    <text evidence="1 4 7">Belongs to the tRNA pseudouridine synthase TruA family.</text>
</comment>
<dbReference type="Proteomes" id="UP000279908">
    <property type="component" value="Unassembled WGS sequence"/>
</dbReference>
<comment type="caution">
    <text evidence="4">Lacks conserved residue(s) required for the propagation of feature annotation.</text>
</comment>
<dbReference type="Proteomes" id="UP000489351">
    <property type="component" value="Unassembled WGS sequence"/>
</dbReference>
<feature type="domain" description="Pseudouridine synthase I TruA alpha/beta" evidence="8">
    <location>
        <begin position="146"/>
        <end position="243"/>
    </location>
</feature>
<dbReference type="GO" id="GO:0003723">
    <property type="term" value="F:RNA binding"/>
    <property type="evidence" value="ECO:0007669"/>
    <property type="project" value="InterPro"/>
</dbReference>
<evidence type="ECO:0000256" key="6">
    <source>
        <dbReference type="PIRSR" id="PIRSR001430-2"/>
    </source>
</evidence>
<evidence type="ECO:0000256" key="5">
    <source>
        <dbReference type="PIRSR" id="PIRSR001430-1"/>
    </source>
</evidence>
<comment type="function">
    <text evidence="4">Formation of pseudouridine at positions 38, 39 and 40 in the anticodon stem and loop of transfer RNAs.</text>
</comment>
<dbReference type="EMBL" id="WUBZ01000007">
    <property type="protein sequence ID" value="MWV54068.1"/>
    <property type="molecule type" value="Genomic_DNA"/>
</dbReference>
<evidence type="ECO:0000256" key="3">
    <source>
        <dbReference type="ARBA" id="ARBA00023235"/>
    </source>
</evidence>
<dbReference type="Gene3D" id="3.30.70.660">
    <property type="entry name" value="Pseudouridine synthase I, catalytic domain, C-terminal subdomain"/>
    <property type="match status" value="1"/>
</dbReference>
<organism evidence="10 11">
    <name type="scientific">Chlorobium phaeovibrioides</name>
    <dbReference type="NCBI Taxonomy" id="1094"/>
    <lineage>
        <taxon>Bacteria</taxon>
        <taxon>Pseudomonadati</taxon>
        <taxon>Chlorobiota</taxon>
        <taxon>Chlorobiia</taxon>
        <taxon>Chlorobiales</taxon>
        <taxon>Chlorobiaceae</taxon>
        <taxon>Chlorobium/Pelodictyon group</taxon>
        <taxon>Chlorobium</taxon>
    </lineage>
</organism>
<comment type="subunit">
    <text evidence="4">Homodimer.</text>
</comment>
<evidence type="ECO:0000313" key="9">
    <source>
        <dbReference type="EMBL" id="MWV54068.1"/>
    </source>
</evidence>
<dbReference type="EMBL" id="RXYK01000001">
    <property type="protein sequence ID" value="RTY40076.1"/>
    <property type="molecule type" value="Genomic_DNA"/>
</dbReference>
<protein>
    <recommendedName>
        <fullName evidence="4">tRNA pseudouridine synthase A</fullName>
        <ecNumber evidence="4">5.4.99.12</ecNumber>
    </recommendedName>
    <alternativeName>
        <fullName evidence="4">tRNA pseudouridine(38-40) synthase</fullName>
    </alternativeName>
    <alternativeName>
        <fullName evidence="4">tRNA pseudouridylate synthase I</fullName>
    </alternativeName>
    <alternativeName>
        <fullName evidence="4">tRNA-uridine isomerase I</fullName>
    </alternativeName>
</protein>
<dbReference type="AlphaFoldDB" id="A0A432AXP1"/>
<feature type="domain" description="Pseudouridine synthase I TruA alpha/beta" evidence="8">
    <location>
        <begin position="9"/>
        <end position="104"/>
    </location>
</feature>
<dbReference type="PANTHER" id="PTHR11142:SF0">
    <property type="entry name" value="TRNA PSEUDOURIDINE SYNTHASE-LIKE 1"/>
    <property type="match status" value="1"/>
</dbReference>
<dbReference type="CDD" id="cd02570">
    <property type="entry name" value="PseudoU_synth_EcTruA"/>
    <property type="match status" value="1"/>
</dbReference>
<dbReference type="RefSeq" id="WP_126383456.1">
    <property type="nucleotide sequence ID" value="NZ_RXYK01000001.1"/>
</dbReference>
<proteinExistence type="inferred from homology"/>
<dbReference type="HAMAP" id="MF_00171">
    <property type="entry name" value="TruA"/>
    <property type="match status" value="1"/>
</dbReference>
<dbReference type="InterPro" id="IPR001406">
    <property type="entry name" value="PsdUridine_synth_TruA"/>
</dbReference>
<reference evidence="9 12" key="2">
    <citation type="submission" date="2019-11" db="EMBL/GenBank/DDBJ databases">
        <title>Green- and brown-colored morphotypes of Chlorobia in the stratified aquatic ecosystems of Kandalaksha Gulf (White Sea): A model for study of the accessory genome evolution.</title>
        <authorList>
            <person name="Grouzdev D.S."/>
        </authorList>
    </citation>
    <scope>NUCLEOTIDE SEQUENCE [LARGE SCALE GENOMIC DNA]</scope>
    <source>
        <strain evidence="9 12">ZM</strain>
    </source>
</reference>
<dbReference type="PIRSF" id="PIRSF001430">
    <property type="entry name" value="tRNA_psdUrid_synth"/>
    <property type="match status" value="1"/>
</dbReference>
<dbReference type="NCBIfam" id="TIGR00071">
    <property type="entry name" value="hisT_truA"/>
    <property type="match status" value="1"/>
</dbReference>
<evidence type="ECO:0000259" key="8">
    <source>
        <dbReference type="Pfam" id="PF01416"/>
    </source>
</evidence>
<evidence type="ECO:0000313" key="10">
    <source>
        <dbReference type="EMBL" id="RTY40076.1"/>
    </source>
</evidence>